<protein>
    <submittedName>
        <fullName evidence="1">Uncharacterized protein</fullName>
    </submittedName>
</protein>
<name>A0A5S5DAV7_9SPHI</name>
<accession>A0A5S5DAV7</accession>
<keyword evidence="2" id="KW-1185">Reference proteome</keyword>
<evidence type="ECO:0000313" key="1">
    <source>
        <dbReference type="EMBL" id="TYP93157.1"/>
    </source>
</evidence>
<dbReference type="Proteomes" id="UP000325105">
    <property type="component" value="Unassembled WGS sequence"/>
</dbReference>
<comment type="caution">
    <text evidence="1">The sequence shown here is derived from an EMBL/GenBank/DDBJ whole genome shotgun (WGS) entry which is preliminary data.</text>
</comment>
<sequence>MFLSVNVGDISYLTIYAFYGLPRTMTSAHWSS</sequence>
<dbReference type="EMBL" id="VNHX01000014">
    <property type="protein sequence ID" value="TYP93157.1"/>
    <property type="molecule type" value="Genomic_DNA"/>
</dbReference>
<organism evidence="1 2">
    <name type="scientific">Sphingobacterium allocomposti</name>
    <dbReference type="NCBI Taxonomy" id="415956"/>
    <lineage>
        <taxon>Bacteria</taxon>
        <taxon>Pseudomonadati</taxon>
        <taxon>Bacteroidota</taxon>
        <taxon>Sphingobacteriia</taxon>
        <taxon>Sphingobacteriales</taxon>
        <taxon>Sphingobacteriaceae</taxon>
        <taxon>Sphingobacterium</taxon>
    </lineage>
</organism>
<proteinExistence type="predicted"/>
<gene>
    <name evidence="1" type="ORF">BC792_11458</name>
</gene>
<dbReference type="AlphaFoldDB" id="A0A5S5DAV7"/>
<reference evidence="1 2" key="1">
    <citation type="submission" date="2019-07" db="EMBL/GenBank/DDBJ databases">
        <title>Genomic Encyclopedia of Archaeal and Bacterial Type Strains, Phase II (KMG-II): from individual species to whole genera.</title>
        <authorList>
            <person name="Goeker M."/>
        </authorList>
    </citation>
    <scope>NUCLEOTIDE SEQUENCE [LARGE SCALE GENOMIC DNA]</scope>
    <source>
        <strain evidence="1 2">DSM 18850</strain>
    </source>
</reference>
<evidence type="ECO:0000313" key="2">
    <source>
        <dbReference type="Proteomes" id="UP000325105"/>
    </source>
</evidence>